<dbReference type="PANTHER" id="PTHR43133:SF46">
    <property type="entry name" value="RNA POLYMERASE SIGMA-70 FACTOR ECF SUBFAMILY"/>
    <property type="match status" value="1"/>
</dbReference>
<dbReference type="SUPFAM" id="SSF88659">
    <property type="entry name" value="Sigma3 and sigma4 domains of RNA polymerase sigma factors"/>
    <property type="match status" value="1"/>
</dbReference>
<keyword evidence="3" id="KW-0731">Sigma factor</keyword>
<evidence type="ECO:0000313" key="8">
    <source>
        <dbReference type="Proteomes" id="UP000239590"/>
    </source>
</evidence>
<evidence type="ECO:0000259" key="5">
    <source>
        <dbReference type="Pfam" id="PF04542"/>
    </source>
</evidence>
<evidence type="ECO:0000313" key="7">
    <source>
        <dbReference type="EMBL" id="PQA56302.1"/>
    </source>
</evidence>
<dbReference type="GO" id="GO:0003677">
    <property type="term" value="F:DNA binding"/>
    <property type="evidence" value="ECO:0007669"/>
    <property type="project" value="InterPro"/>
</dbReference>
<keyword evidence="2" id="KW-0805">Transcription regulation</keyword>
<dbReference type="AlphaFoldDB" id="A0A2S7IJ48"/>
<dbReference type="OrthoDB" id="9150024at2"/>
<evidence type="ECO:0000256" key="2">
    <source>
        <dbReference type="ARBA" id="ARBA00023015"/>
    </source>
</evidence>
<dbReference type="GO" id="GO:0006352">
    <property type="term" value="P:DNA-templated transcription initiation"/>
    <property type="evidence" value="ECO:0007669"/>
    <property type="project" value="InterPro"/>
</dbReference>
<feature type="domain" description="RNA polymerase sigma factor 70 region 4 type 2" evidence="6">
    <location>
        <begin position="133"/>
        <end position="181"/>
    </location>
</feature>
<dbReference type="RefSeq" id="WP_104714837.1">
    <property type="nucleotide sequence ID" value="NZ_PTRA01000003.1"/>
</dbReference>
<dbReference type="InterPro" id="IPR036388">
    <property type="entry name" value="WH-like_DNA-bd_sf"/>
</dbReference>
<comment type="similarity">
    <text evidence="1">Belongs to the sigma-70 factor family. ECF subfamily.</text>
</comment>
<sequence>MTKSLTHTDDTELWIAFKKGDVQAFEQIYRNHFSMLLSYGKRICNDPELVEDAIQDVYVELWKRRENLKSLHTIKFYLFRVLRNRLYNLRQADLPLVAEDDEDNPEDKFQGLYSPAIEASLIEEEVTFQQNARLKKALEELPSRQREAIMLAFYDEFSTEEIAGIMGINQQSVNNHLNRAYGLLRKLLTDTLLVVLLFYLR</sequence>
<dbReference type="Gene3D" id="1.10.10.10">
    <property type="entry name" value="Winged helix-like DNA-binding domain superfamily/Winged helix DNA-binding domain"/>
    <property type="match status" value="1"/>
</dbReference>
<evidence type="ECO:0000259" key="6">
    <source>
        <dbReference type="Pfam" id="PF08281"/>
    </source>
</evidence>
<dbReference type="NCBIfam" id="TIGR02937">
    <property type="entry name" value="sigma70-ECF"/>
    <property type="match status" value="1"/>
</dbReference>
<dbReference type="InterPro" id="IPR014284">
    <property type="entry name" value="RNA_pol_sigma-70_dom"/>
</dbReference>
<dbReference type="CDD" id="cd06171">
    <property type="entry name" value="Sigma70_r4"/>
    <property type="match status" value="1"/>
</dbReference>
<organism evidence="7 8">
    <name type="scientific">Siphonobacter curvatus</name>
    <dbReference type="NCBI Taxonomy" id="2094562"/>
    <lineage>
        <taxon>Bacteria</taxon>
        <taxon>Pseudomonadati</taxon>
        <taxon>Bacteroidota</taxon>
        <taxon>Cytophagia</taxon>
        <taxon>Cytophagales</taxon>
        <taxon>Cytophagaceae</taxon>
        <taxon>Siphonobacter</taxon>
    </lineage>
</organism>
<keyword evidence="4" id="KW-0804">Transcription</keyword>
<accession>A0A2S7IJ48</accession>
<dbReference type="Pfam" id="PF04542">
    <property type="entry name" value="Sigma70_r2"/>
    <property type="match status" value="1"/>
</dbReference>
<keyword evidence="8" id="KW-1185">Reference proteome</keyword>
<dbReference type="Pfam" id="PF08281">
    <property type="entry name" value="Sigma70_r4_2"/>
    <property type="match status" value="1"/>
</dbReference>
<dbReference type="SUPFAM" id="SSF88946">
    <property type="entry name" value="Sigma2 domain of RNA polymerase sigma factors"/>
    <property type="match status" value="1"/>
</dbReference>
<gene>
    <name evidence="7" type="ORF">C5O19_18330</name>
</gene>
<dbReference type="InterPro" id="IPR013249">
    <property type="entry name" value="RNA_pol_sigma70_r4_t2"/>
</dbReference>
<evidence type="ECO:0000256" key="4">
    <source>
        <dbReference type="ARBA" id="ARBA00023163"/>
    </source>
</evidence>
<dbReference type="InterPro" id="IPR013324">
    <property type="entry name" value="RNA_pol_sigma_r3/r4-like"/>
</dbReference>
<comment type="caution">
    <text evidence="7">The sequence shown here is derived from an EMBL/GenBank/DDBJ whole genome shotgun (WGS) entry which is preliminary data.</text>
</comment>
<dbReference type="GO" id="GO:0016987">
    <property type="term" value="F:sigma factor activity"/>
    <property type="evidence" value="ECO:0007669"/>
    <property type="project" value="UniProtKB-KW"/>
</dbReference>
<reference evidence="8" key="1">
    <citation type="submission" date="2018-02" db="EMBL/GenBank/DDBJ databases">
        <title>Genome sequencing of Solimonas sp. HR-BB.</title>
        <authorList>
            <person name="Lee Y."/>
            <person name="Jeon C.O."/>
        </authorList>
    </citation>
    <scope>NUCLEOTIDE SEQUENCE [LARGE SCALE GENOMIC DNA]</scope>
    <source>
        <strain evidence="8">HR-U</strain>
    </source>
</reference>
<dbReference type="InterPro" id="IPR013325">
    <property type="entry name" value="RNA_pol_sigma_r2"/>
</dbReference>
<dbReference type="EMBL" id="PTRA01000003">
    <property type="protein sequence ID" value="PQA56302.1"/>
    <property type="molecule type" value="Genomic_DNA"/>
</dbReference>
<proteinExistence type="inferred from homology"/>
<dbReference type="InterPro" id="IPR007627">
    <property type="entry name" value="RNA_pol_sigma70_r2"/>
</dbReference>
<feature type="domain" description="RNA polymerase sigma-70 region 2" evidence="5">
    <location>
        <begin position="28"/>
        <end position="89"/>
    </location>
</feature>
<evidence type="ECO:0000256" key="3">
    <source>
        <dbReference type="ARBA" id="ARBA00023082"/>
    </source>
</evidence>
<dbReference type="InterPro" id="IPR039425">
    <property type="entry name" value="RNA_pol_sigma-70-like"/>
</dbReference>
<dbReference type="PANTHER" id="PTHR43133">
    <property type="entry name" value="RNA POLYMERASE ECF-TYPE SIGMA FACTO"/>
    <property type="match status" value="1"/>
</dbReference>
<name>A0A2S7IJ48_9BACT</name>
<evidence type="ECO:0000256" key="1">
    <source>
        <dbReference type="ARBA" id="ARBA00010641"/>
    </source>
</evidence>
<protein>
    <submittedName>
        <fullName evidence="7">RNA polymerase subunit sigma-24</fullName>
    </submittedName>
</protein>
<dbReference type="Proteomes" id="UP000239590">
    <property type="component" value="Unassembled WGS sequence"/>
</dbReference>
<dbReference type="Gene3D" id="1.10.1740.10">
    <property type="match status" value="1"/>
</dbReference>